<feature type="transmembrane region" description="Helical" evidence="1">
    <location>
        <begin position="93"/>
        <end position="114"/>
    </location>
</feature>
<keyword evidence="1" id="KW-0812">Transmembrane</keyword>
<dbReference type="EMBL" id="AP012303">
    <property type="protein sequence ID" value="BAL21674.1"/>
    <property type="molecule type" value="Genomic_DNA"/>
</dbReference>
<proteinExistence type="predicted"/>
<gene>
    <name evidence="2" type="ORF">MPNA1030</name>
</gene>
<dbReference type="AlphaFoldDB" id="A0AB33HTD6"/>
<feature type="transmembrane region" description="Helical" evidence="1">
    <location>
        <begin position="37"/>
        <end position="55"/>
    </location>
</feature>
<organism evidence="2 3">
    <name type="scientific">Mycoplasmoides pneumoniae 309</name>
    <dbReference type="NCBI Taxonomy" id="1112856"/>
    <lineage>
        <taxon>Bacteria</taxon>
        <taxon>Bacillati</taxon>
        <taxon>Mycoplasmatota</taxon>
        <taxon>Mycoplasmoidales</taxon>
        <taxon>Mycoplasmoidaceae</taxon>
        <taxon>Mycoplasmoides</taxon>
    </lineage>
</organism>
<reference evidence="3" key="1">
    <citation type="journal article" date="2012" name="J. Bacteriol.">
        <title>Complete genome sequence of Mycoplasma pneumoniae type 2a strain 309, isolated in Japan.</title>
        <authorList>
            <person name="Kenri T."/>
            <person name="Horino A."/>
            <person name="Matsui M."/>
            <person name="Sasaki Y."/>
            <person name="Suzuki S."/>
            <person name="Narita M."/>
            <person name="Ohya H."/>
            <person name="Okazaki N."/>
            <person name="Shibayama K."/>
        </authorList>
    </citation>
    <scope>NUCLEOTIDE SEQUENCE [LARGE SCALE GENOMIC DNA]</scope>
    <source>
        <strain evidence="3">309</strain>
    </source>
</reference>
<evidence type="ECO:0000313" key="3">
    <source>
        <dbReference type="Proteomes" id="UP000007105"/>
    </source>
</evidence>
<dbReference type="KEGG" id="mpm:MPNA1030"/>
<accession>A0AB33HTD6</accession>
<sequence>MKLSKFLIKLAMGYILIWFRHFLLSSIRIIGTTWTFWTAWFFGAFRNIWCIRIIGNRWLFRSFWSTGTLRSIFNTRILWFFRSLRFLFNYFNWWFWFILDLLKYFEPTFTLFLFGTLDLKKKFNFIACKLPVLFFSNGKEFIFTHHFLNK</sequence>
<dbReference type="Proteomes" id="UP000007105">
    <property type="component" value="Chromosome"/>
</dbReference>
<keyword evidence="1" id="KW-0472">Membrane</keyword>
<evidence type="ECO:0000313" key="2">
    <source>
        <dbReference type="EMBL" id="BAL21674.1"/>
    </source>
</evidence>
<feature type="transmembrane region" description="Helical" evidence="1">
    <location>
        <begin position="62"/>
        <end position="81"/>
    </location>
</feature>
<evidence type="ECO:0000256" key="1">
    <source>
        <dbReference type="SAM" id="Phobius"/>
    </source>
</evidence>
<name>A0AB33HTD6_MYCPM</name>
<keyword evidence="1" id="KW-1133">Transmembrane helix</keyword>
<protein>
    <submittedName>
        <fullName evidence="2">Uncharacterized protein</fullName>
    </submittedName>
</protein>
<feature type="transmembrane region" description="Helical" evidence="1">
    <location>
        <begin position="12"/>
        <end position="31"/>
    </location>
</feature>